<feature type="transmembrane region" description="Helical" evidence="1">
    <location>
        <begin position="12"/>
        <end position="35"/>
    </location>
</feature>
<reference evidence="2" key="1">
    <citation type="submission" date="2014-09" db="EMBL/GenBank/DDBJ databases">
        <authorList>
            <person name="Magalhaes I.L.F."/>
            <person name="Oliveira U."/>
            <person name="Santos F.R."/>
            <person name="Vidigal T.H.D.A."/>
            <person name="Brescovit A.D."/>
            <person name="Santos A.J."/>
        </authorList>
    </citation>
    <scope>NUCLEOTIDE SEQUENCE</scope>
    <source>
        <tissue evidence="2">Shoot tissue taken approximately 20 cm above the soil surface</tissue>
    </source>
</reference>
<dbReference type="EMBL" id="GBRH01234668">
    <property type="protein sequence ID" value="JAD63227.1"/>
    <property type="molecule type" value="Transcribed_RNA"/>
</dbReference>
<proteinExistence type="predicted"/>
<reference evidence="2" key="2">
    <citation type="journal article" date="2015" name="Data Brief">
        <title>Shoot transcriptome of the giant reed, Arundo donax.</title>
        <authorList>
            <person name="Barrero R.A."/>
            <person name="Guerrero F.D."/>
            <person name="Moolhuijzen P."/>
            <person name="Goolsby J.A."/>
            <person name="Tidwell J."/>
            <person name="Bellgard S.E."/>
            <person name="Bellgard M.I."/>
        </authorList>
    </citation>
    <scope>NUCLEOTIDE SEQUENCE</scope>
    <source>
        <tissue evidence="2">Shoot tissue taken approximately 20 cm above the soil surface</tissue>
    </source>
</reference>
<evidence type="ECO:0000313" key="2">
    <source>
        <dbReference type="EMBL" id="JAD63227.1"/>
    </source>
</evidence>
<keyword evidence="1" id="KW-1133">Transmembrane helix</keyword>
<accession>A0A0A9BVD1</accession>
<keyword evidence="1" id="KW-0812">Transmembrane</keyword>
<keyword evidence="1" id="KW-0472">Membrane</keyword>
<name>A0A0A9BVD1_ARUDO</name>
<sequence>MVSDIVDLSNGGNIYIVFSELLAVFYFKFSILICVMTEC</sequence>
<protein>
    <submittedName>
        <fullName evidence="2">Uncharacterized protein</fullName>
    </submittedName>
</protein>
<dbReference type="AlphaFoldDB" id="A0A0A9BVD1"/>
<organism evidence="2">
    <name type="scientific">Arundo donax</name>
    <name type="common">Giant reed</name>
    <name type="synonym">Donax arundinaceus</name>
    <dbReference type="NCBI Taxonomy" id="35708"/>
    <lineage>
        <taxon>Eukaryota</taxon>
        <taxon>Viridiplantae</taxon>
        <taxon>Streptophyta</taxon>
        <taxon>Embryophyta</taxon>
        <taxon>Tracheophyta</taxon>
        <taxon>Spermatophyta</taxon>
        <taxon>Magnoliopsida</taxon>
        <taxon>Liliopsida</taxon>
        <taxon>Poales</taxon>
        <taxon>Poaceae</taxon>
        <taxon>PACMAD clade</taxon>
        <taxon>Arundinoideae</taxon>
        <taxon>Arundineae</taxon>
        <taxon>Arundo</taxon>
    </lineage>
</organism>
<evidence type="ECO:0000256" key="1">
    <source>
        <dbReference type="SAM" id="Phobius"/>
    </source>
</evidence>